<name>A0AA39LY17_9BILA</name>
<accession>A0AA39LY17</accession>
<gene>
    <name evidence="2" type="ORF">QR680_006996</name>
</gene>
<comment type="caution">
    <text evidence="2">The sequence shown here is derived from an EMBL/GenBank/DDBJ whole genome shotgun (WGS) entry which is preliminary data.</text>
</comment>
<proteinExistence type="predicted"/>
<dbReference type="AlphaFoldDB" id="A0AA39LY17"/>
<dbReference type="EMBL" id="JAUCMV010000003">
    <property type="protein sequence ID" value="KAK0413792.1"/>
    <property type="molecule type" value="Genomic_DNA"/>
</dbReference>
<dbReference type="Proteomes" id="UP001175271">
    <property type="component" value="Unassembled WGS sequence"/>
</dbReference>
<reference evidence="2" key="1">
    <citation type="submission" date="2023-06" db="EMBL/GenBank/DDBJ databases">
        <title>Genomic analysis of the entomopathogenic nematode Steinernema hermaphroditum.</title>
        <authorList>
            <person name="Schwarz E.M."/>
            <person name="Heppert J.K."/>
            <person name="Baniya A."/>
            <person name="Schwartz H.T."/>
            <person name="Tan C.-H."/>
            <person name="Antoshechkin I."/>
            <person name="Sternberg P.W."/>
            <person name="Goodrich-Blair H."/>
            <person name="Dillman A.R."/>
        </authorList>
    </citation>
    <scope>NUCLEOTIDE SEQUENCE</scope>
    <source>
        <strain evidence="2">PS9179</strain>
        <tissue evidence="2">Whole animal</tissue>
    </source>
</reference>
<evidence type="ECO:0000313" key="2">
    <source>
        <dbReference type="EMBL" id="KAK0413792.1"/>
    </source>
</evidence>
<sequence>METLCYDFCDRVISSIQFANRENSSNYRYVNQNADNLRYAFRKTIARTWYACAKRHFENRKVVSLAIICWNPRTPGEDIEYVFIVHDMEDCDYDTEITYEEFMELDPRFIECRIIDFSSDFDDDRRSYSRSIHNADDLKEIFNPTLLERLGNFGLNVRIRGSAVPEWARNLIIDTPLVSLNIYDFTNEEADKIQFVSSILKSSKSASLQRLQLEGRHWWRNPKEYSEELSDEDSEDFSEEESDEDPDYEVISDKRTWGKRRPSELCLLLAEQARNRPYFQLVLDENSSEDMLLDKRVFVKGVNCFIVDDRHFGFSF</sequence>
<protein>
    <submittedName>
        <fullName evidence="2">Uncharacterized protein</fullName>
    </submittedName>
</protein>
<evidence type="ECO:0000256" key="1">
    <source>
        <dbReference type="SAM" id="MobiDB-lite"/>
    </source>
</evidence>
<evidence type="ECO:0000313" key="3">
    <source>
        <dbReference type="Proteomes" id="UP001175271"/>
    </source>
</evidence>
<keyword evidence="3" id="KW-1185">Reference proteome</keyword>
<organism evidence="2 3">
    <name type="scientific">Steinernema hermaphroditum</name>
    <dbReference type="NCBI Taxonomy" id="289476"/>
    <lineage>
        <taxon>Eukaryota</taxon>
        <taxon>Metazoa</taxon>
        <taxon>Ecdysozoa</taxon>
        <taxon>Nematoda</taxon>
        <taxon>Chromadorea</taxon>
        <taxon>Rhabditida</taxon>
        <taxon>Tylenchina</taxon>
        <taxon>Panagrolaimomorpha</taxon>
        <taxon>Strongyloidoidea</taxon>
        <taxon>Steinernematidae</taxon>
        <taxon>Steinernema</taxon>
    </lineage>
</organism>
<feature type="region of interest" description="Disordered" evidence="1">
    <location>
        <begin position="227"/>
        <end position="249"/>
    </location>
</feature>